<dbReference type="EMBL" id="FOIR01000001">
    <property type="protein sequence ID" value="SEW03270.1"/>
    <property type="molecule type" value="Genomic_DNA"/>
</dbReference>
<keyword evidence="3" id="KW-1185">Reference proteome</keyword>
<feature type="region of interest" description="Disordered" evidence="1">
    <location>
        <begin position="1"/>
        <end position="31"/>
    </location>
</feature>
<organism evidence="2 3">
    <name type="scientific">Roseivirga pacifica</name>
    <dbReference type="NCBI Taxonomy" id="1267423"/>
    <lineage>
        <taxon>Bacteria</taxon>
        <taxon>Pseudomonadati</taxon>
        <taxon>Bacteroidota</taxon>
        <taxon>Cytophagia</taxon>
        <taxon>Cytophagales</taxon>
        <taxon>Roseivirgaceae</taxon>
        <taxon>Roseivirga</taxon>
    </lineage>
</organism>
<evidence type="ECO:0000256" key="1">
    <source>
        <dbReference type="SAM" id="MobiDB-lite"/>
    </source>
</evidence>
<feature type="compositionally biased region" description="Polar residues" evidence="1">
    <location>
        <begin position="22"/>
        <end position="31"/>
    </location>
</feature>
<reference evidence="3" key="1">
    <citation type="submission" date="2016-10" db="EMBL/GenBank/DDBJ databases">
        <authorList>
            <person name="Varghese N."/>
            <person name="Submissions S."/>
        </authorList>
    </citation>
    <scope>NUCLEOTIDE SEQUENCE [LARGE SCALE GENOMIC DNA]</scope>
    <source>
        <strain evidence="3">CGMCC 1.12402</strain>
    </source>
</reference>
<feature type="compositionally biased region" description="Basic and acidic residues" evidence="1">
    <location>
        <begin position="1"/>
        <end position="16"/>
    </location>
</feature>
<evidence type="ECO:0000313" key="2">
    <source>
        <dbReference type="EMBL" id="SEW03270.1"/>
    </source>
</evidence>
<protein>
    <submittedName>
        <fullName evidence="2">Uncharacterized protein</fullName>
    </submittedName>
</protein>
<sequence>MEEVKSARLMNDESRQKVKTHSGASYENGQYNLSHQRVSVKEIIVDHYRRGK</sequence>
<dbReference type="Proteomes" id="UP000199437">
    <property type="component" value="Unassembled WGS sequence"/>
</dbReference>
<dbReference type="GeneID" id="99988771"/>
<evidence type="ECO:0000313" key="3">
    <source>
        <dbReference type="Proteomes" id="UP000199437"/>
    </source>
</evidence>
<name>A0A1I0NPX1_9BACT</name>
<dbReference type="RefSeq" id="WP_162844698.1">
    <property type="nucleotide sequence ID" value="NZ_FOIR01000001.1"/>
</dbReference>
<dbReference type="AlphaFoldDB" id="A0A1I0NPX1"/>
<accession>A0A1I0NPX1</accession>
<proteinExistence type="predicted"/>
<gene>
    <name evidence="2" type="ORF">SAMN05216290_1361</name>
</gene>